<dbReference type="Pfam" id="PF00730">
    <property type="entry name" value="HhH-GPD"/>
    <property type="match status" value="1"/>
</dbReference>
<dbReference type="GO" id="GO:0032993">
    <property type="term" value="C:protein-DNA complex"/>
    <property type="evidence" value="ECO:0007669"/>
    <property type="project" value="TreeGrafter"/>
</dbReference>
<dbReference type="InterPro" id="IPR003265">
    <property type="entry name" value="HhH-GPD_domain"/>
</dbReference>
<dbReference type="GO" id="GO:0006285">
    <property type="term" value="P:base-excision repair, AP site formation"/>
    <property type="evidence" value="ECO:0007669"/>
    <property type="project" value="TreeGrafter"/>
</dbReference>
<evidence type="ECO:0000256" key="1">
    <source>
        <dbReference type="ARBA" id="ARBA00022763"/>
    </source>
</evidence>
<dbReference type="SMART" id="SM00478">
    <property type="entry name" value="ENDO3c"/>
    <property type="match status" value="1"/>
</dbReference>
<keyword evidence="1" id="KW-0227">DNA damage</keyword>
<dbReference type="InterPro" id="IPR011257">
    <property type="entry name" value="DNA_glycosylase"/>
</dbReference>
<dbReference type="GO" id="GO:0006307">
    <property type="term" value="P:DNA alkylation repair"/>
    <property type="evidence" value="ECO:0007669"/>
    <property type="project" value="TreeGrafter"/>
</dbReference>
<dbReference type="AlphaFoldDB" id="A0A3B0TMD2"/>
<evidence type="ECO:0000256" key="2">
    <source>
        <dbReference type="ARBA" id="ARBA00023204"/>
    </source>
</evidence>
<accession>A0A3B0TMD2</accession>
<dbReference type="GO" id="GO:0043916">
    <property type="term" value="F:DNA-7-methylguanine glycosylase activity"/>
    <property type="evidence" value="ECO:0007669"/>
    <property type="project" value="TreeGrafter"/>
</dbReference>
<evidence type="ECO:0000259" key="3">
    <source>
        <dbReference type="SMART" id="SM00478"/>
    </source>
</evidence>
<keyword evidence="2" id="KW-0234">DNA repair</keyword>
<dbReference type="InterPro" id="IPR051912">
    <property type="entry name" value="Alkylbase_DNA_Glycosylase/TA"/>
</dbReference>
<dbReference type="GO" id="GO:0008725">
    <property type="term" value="F:DNA-3-methyladenine glycosylase activity"/>
    <property type="evidence" value="ECO:0007669"/>
    <property type="project" value="TreeGrafter"/>
</dbReference>
<proteinExistence type="predicted"/>
<reference evidence="4" key="1">
    <citation type="submission" date="2018-06" db="EMBL/GenBank/DDBJ databases">
        <authorList>
            <person name="Zhirakovskaya E."/>
        </authorList>
    </citation>
    <scope>NUCLEOTIDE SEQUENCE</scope>
</reference>
<name>A0A3B0TMD2_9ZZZZ</name>
<protein>
    <submittedName>
        <fullName evidence="4">DNA-3-methyladenine glycosylase II</fullName>
        <ecNumber evidence="4">3.2.2.21</ecNumber>
    </submittedName>
</protein>
<dbReference type="GO" id="GO:0032131">
    <property type="term" value="F:alkylated DNA binding"/>
    <property type="evidence" value="ECO:0007669"/>
    <property type="project" value="TreeGrafter"/>
</dbReference>
<sequence>MEQNLLTQHIVNKEVLKAQLKALVELDQRLVPIFDQVGEVPLRLGKPGFAGLAPIVSGQLLSVASARAIHTRVETLVGEMSAKKFLAVETEALRAAGLSWSKIHCLCGVAQAELSGTIDFEALHLMNVSEAVEKLTAVKGIGPWSAQIYLMSSVAHPDIFPAGDLVLQKMLGKILGKTKKPDEKQTSKLAKKWSPYRGAAARLLWRYFAVLRDREGINL</sequence>
<dbReference type="SUPFAM" id="SSF48150">
    <property type="entry name" value="DNA-glycosylase"/>
    <property type="match status" value="1"/>
</dbReference>
<dbReference type="CDD" id="cd00056">
    <property type="entry name" value="ENDO3c"/>
    <property type="match status" value="1"/>
</dbReference>
<keyword evidence="4" id="KW-0326">Glycosidase</keyword>
<gene>
    <name evidence="4" type="ORF">MNBD_ALPHA11-2313</name>
</gene>
<organism evidence="4">
    <name type="scientific">hydrothermal vent metagenome</name>
    <dbReference type="NCBI Taxonomy" id="652676"/>
    <lineage>
        <taxon>unclassified sequences</taxon>
        <taxon>metagenomes</taxon>
        <taxon>ecological metagenomes</taxon>
    </lineage>
</organism>
<dbReference type="EMBL" id="UOEQ01000239">
    <property type="protein sequence ID" value="VAW19825.1"/>
    <property type="molecule type" value="Genomic_DNA"/>
</dbReference>
<dbReference type="EC" id="3.2.2.21" evidence="4"/>
<dbReference type="PANTHER" id="PTHR43003:SF5">
    <property type="entry name" value="DNA-3-METHYLADENINE GLYCOSYLASE"/>
    <property type="match status" value="1"/>
</dbReference>
<dbReference type="PANTHER" id="PTHR43003">
    <property type="entry name" value="DNA-3-METHYLADENINE GLYCOSYLASE"/>
    <property type="match status" value="1"/>
</dbReference>
<keyword evidence="4" id="KW-0378">Hydrolase</keyword>
<evidence type="ECO:0000313" key="4">
    <source>
        <dbReference type="EMBL" id="VAW19825.1"/>
    </source>
</evidence>
<dbReference type="Gene3D" id="1.10.1670.40">
    <property type="match status" value="1"/>
</dbReference>
<dbReference type="Gene3D" id="1.10.340.30">
    <property type="entry name" value="Hypothetical protein, domain 2"/>
    <property type="match status" value="1"/>
</dbReference>
<feature type="domain" description="HhH-GPD" evidence="3">
    <location>
        <begin position="64"/>
        <end position="209"/>
    </location>
</feature>